<dbReference type="PANTHER" id="PTHR34069:SF2">
    <property type="entry name" value="BETA-KETOACYL-[ACYL-CARRIER-PROTEIN] SYNTHASE III"/>
    <property type="match status" value="1"/>
</dbReference>
<keyword evidence="4" id="KW-1185">Reference proteome</keyword>
<evidence type="ECO:0000313" key="3">
    <source>
        <dbReference type="EMBL" id="AUH05521.1"/>
    </source>
</evidence>
<reference evidence="3" key="2">
    <citation type="submission" date="2013-09" db="EMBL/GenBank/DDBJ databases">
        <authorList>
            <person name="Wang G."/>
            <person name="Yang Y."/>
            <person name="Su Y."/>
        </authorList>
    </citation>
    <scope>NUCLEOTIDE SEQUENCE</scope>
    <source>
        <strain evidence="3">ATCC 39006</strain>
    </source>
</reference>
<dbReference type="AlphaFoldDB" id="A0A2I5T9F6"/>
<dbReference type="GO" id="GO:0044550">
    <property type="term" value="P:secondary metabolite biosynthetic process"/>
    <property type="evidence" value="ECO:0007669"/>
    <property type="project" value="TreeGrafter"/>
</dbReference>
<dbReference type="Proteomes" id="UP000017700">
    <property type="component" value="Chromosome"/>
</dbReference>
<protein>
    <submittedName>
        <fullName evidence="3">3-oxoacyl-ACP synthase</fullName>
    </submittedName>
</protein>
<sequence>MSVYINAVETYLPGPNVTNNELGEKIGFKPELIKKLFGNIGRHFTANINTGKPTSTSADLVSIVIKKLLSNHHISKDEIDFVIVSSATPDYLLPTSVNQACFLVGMKNIETYQILSGCSGAIQALKLARELVSASDNSLRRGIVIGVECAFKFLDFFSDDTRKKEMKEIVNYTLFGDGVGGCIISDTADGAGIELVDICFKYLGLDENVGQLANWRGIRNDIDYGPMLMEEYKLIESLVPKITKEMIEGLASSLNKKADWLMPPQLSGSMVKKILSDTDYEPNEIFSLVDEIGNTANAALFFQLKEFSDVSSPNETAIGVSVESSRWLSGGFILKNKKGIL</sequence>
<dbReference type="STRING" id="104623.Ser39006_02264"/>
<dbReference type="GO" id="GO:0006633">
    <property type="term" value="P:fatty acid biosynthetic process"/>
    <property type="evidence" value="ECO:0007669"/>
    <property type="project" value="InterPro"/>
</dbReference>
<dbReference type="EMBL" id="CP025085">
    <property type="protein sequence ID" value="AUH01201.1"/>
    <property type="molecule type" value="Genomic_DNA"/>
</dbReference>
<evidence type="ECO:0000313" key="2">
    <source>
        <dbReference type="EMBL" id="AUH01201.1"/>
    </source>
</evidence>
<evidence type="ECO:0000313" key="5">
    <source>
        <dbReference type="Proteomes" id="UP000233778"/>
    </source>
</evidence>
<dbReference type="InterPro" id="IPR016039">
    <property type="entry name" value="Thiolase-like"/>
</dbReference>
<evidence type="ECO:0000259" key="1">
    <source>
        <dbReference type="Pfam" id="PF08545"/>
    </source>
</evidence>
<dbReference type="KEGG" id="serq:CWC46_16095"/>
<reference evidence="3 4" key="1">
    <citation type="journal article" date="2013" name="Genome Announc.">
        <title>Draft genome sequence of Serratia sp. strain ATCC 39006, a model bacterium for analysis of the biosynthesis and regulation of prodigiosin, a carbapenem, and gas vesicles.</title>
        <authorList>
            <person name="Fineran P.C."/>
            <person name="Iglesias Cans M.C."/>
            <person name="Ramsay J.P."/>
            <person name="Wilf N.M."/>
            <person name="Cossyleon D."/>
            <person name="McNeil M.B."/>
            <person name="Williamson N.R."/>
            <person name="Monson R.E."/>
            <person name="Becher S.A."/>
            <person name="Stanton J.A."/>
            <person name="Brugger K."/>
            <person name="Brown S.D."/>
            <person name="Salmond G.P."/>
        </authorList>
    </citation>
    <scope>NUCLEOTIDE SEQUENCE [LARGE SCALE GENOMIC DNA]</scope>
    <source>
        <strain evidence="3">ATCC 39006</strain>
        <strain evidence="4">ATCC 39006 / SC 11482</strain>
    </source>
</reference>
<dbReference type="RefSeq" id="WP_021015530.1">
    <property type="nucleotide sequence ID" value="NZ_CP025084.1"/>
</dbReference>
<reference evidence="2 5" key="3">
    <citation type="submission" date="2017-11" db="EMBL/GenBank/DDBJ databases">
        <title>Complete genome sequence of Serratia sp. ATCC 39006 LacA.</title>
        <authorList>
            <person name="Hampton H.G."/>
            <person name="Jackson S.A."/>
            <person name="Jauregui R."/>
            <person name="Poulter G.T.M."/>
            <person name="Salmond G.P.C."/>
            <person name="Fineran P.C."/>
        </authorList>
    </citation>
    <scope>NUCLEOTIDE SEQUENCE [LARGE SCALE GENOMIC DNA]</scope>
    <source>
        <strain evidence="2 5">ATCC 39006</strain>
    </source>
</reference>
<evidence type="ECO:0000313" key="4">
    <source>
        <dbReference type="Proteomes" id="UP000017700"/>
    </source>
</evidence>
<dbReference type="Gene3D" id="3.40.47.10">
    <property type="match status" value="2"/>
</dbReference>
<dbReference type="InterPro" id="IPR013751">
    <property type="entry name" value="ACP_syn_III_N"/>
</dbReference>
<reference evidence="3" key="4">
    <citation type="submission" date="2017-11" db="EMBL/GenBank/DDBJ databases">
        <title>Complete genome sequence of Serratia sp. ATCC 39006.</title>
        <authorList>
            <person name="Hampton H.G."/>
            <person name="Jackson S.A."/>
            <person name="Jauregui R."/>
            <person name="Poulter G.T.M."/>
            <person name="Salmond G.P.C."/>
            <person name="Fineran P.C."/>
        </authorList>
    </citation>
    <scope>NUCLEOTIDE SEQUENCE</scope>
    <source>
        <strain evidence="3">ATCC 39006</strain>
    </source>
</reference>
<accession>A0A2I5T9F6</accession>
<dbReference type="Proteomes" id="UP000233778">
    <property type="component" value="Chromosome"/>
</dbReference>
<dbReference type="SUPFAM" id="SSF53901">
    <property type="entry name" value="Thiolase-like"/>
    <property type="match status" value="2"/>
</dbReference>
<organism evidence="3 4">
    <name type="scientific">Serratia sp. (strain ATCC 39006)</name>
    <name type="common">Prodigiosinella confusarubida</name>
    <dbReference type="NCBI Taxonomy" id="104623"/>
    <lineage>
        <taxon>Bacteria</taxon>
        <taxon>Pseudomonadati</taxon>
        <taxon>Pseudomonadota</taxon>
        <taxon>Gammaproteobacteria</taxon>
        <taxon>Enterobacterales</taxon>
        <taxon>Pectobacteriaceae</taxon>
        <taxon>Prodigiosinella</taxon>
    </lineage>
</organism>
<dbReference type="KEGG" id="sera:Ser39006_016095"/>
<dbReference type="OrthoDB" id="2514738at2"/>
<dbReference type="Pfam" id="PF08545">
    <property type="entry name" value="ACP_syn_III"/>
    <property type="match status" value="1"/>
</dbReference>
<dbReference type="GO" id="GO:0004315">
    <property type="term" value="F:3-oxoacyl-[acyl-carrier-protein] synthase activity"/>
    <property type="evidence" value="ECO:0007669"/>
    <property type="project" value="InterPro"/>
</dbReference>
<dbReference type="EMBL" id="CP025084">
    <property type="protein sequence ID" value="AUH05521.1"/>
    <property type="molecule type" value="Genomic_DNA"/>
</dbReference>
<feature type="domain" description="Beta-ketoacyl-[acyl-carrier-protein] synthase III N-terminal" evidence="1">
    <location>
        <begin position="115"/>
        <end position="193"/>
    </location>
</feature>
<proteinExistence type="predicted"/>
<name>A0A2I5T9F6_SERS3</name>
<gene>
    <name evidence="2" type="ORF">CWC46_16095</name>
    <name evidence="3" type="ORF">Ser39006_016095</name>
</gene>
<dbReference type="PANTHER" id="PTHR34069">
    <property type="entry name" value="3-OXOACYL-[ACYL-CARRIER-PROTEIN] SYNTHASE 3"/>
    <property type="match status" value="1"/>
</dbReference>